<proteinExistence type="predicted"/>
<dbReference type="Gene3D" id="1.25.40.10">
    <property type="entry name" value="Tetratricopeptide repeat domain"/>
    <property type="match status" value="1"/>
</dbReference>
<accession>A0ABS0B7I0</accession>
<dbReference type="Proteomes" id="UP001429984">
    <property type="component" value="Unassembled WGS sequence"/>
</dbReference>
<comment type="caution">
    <text evidence="1">The sequence shown here is derived from an EMBL/GenBank/DDBJ whole genome shotgun (WGS) entry which is preliminary data.</text>
</comment>
<dbReference type="EMBL" id="JADLZT010000002">
    <property type="protein sequence ID" value="MBF6023070.1"/>
    <property type="molecule type" value="Genomic_DNA"/>
</dbReference>
<gene>
    <name evidence="1" type="ORF">IU514_03415</name>
</gene>
<sequence length="464" mass="51574">MPVQAQDEILSLADQGRRAAWQGRIGDGLRLIEKHIAEHPDDRAARIDRARFLAWRSDYAGAIEALDALGGDDDEMRALRARIHAWLGRRDTALALNAPLFAAHPDDYDTAWTQALAARVGEWPHEALAPLATVTAIKPDARDTRDLAKAVRLPMFSWVGLPWTHSEDSDDIEIDTYGLDGSLRLSQRWRLTAFAQRRETSAPASGPFAPVTGGDHVDEDRGGIGVRLAISPDTSLGGWVGASNMDPGDNETIGRVDLQQRATDSFHYGLRAERDRVGFSPLSLSLGVMRNTFATDLLWSPTLRDRISATLAYDDYSDGNERGGALLDYRHATVRNERIALDLGGQVEWSGYSDQPGNGYYSPERYWRVAPLATSYFPFGQDTGLYLQAALGVQRDETFDNWKRALDVGAELTTGIYSRWQLALRAGYSERINEFGQYDGTSVGLELRYRFCDHRREECPAAAD</sequence>
<evidence type="ECO:0008006" key="3">
    <source>
        <dbReference type="Google" id="ProtNLM"/>
    </source>
</evidence>
<evidence type="ECO:0000313" key="2">
    <source>
        <dbReference type="Proteomes" id="UP001429984"/>
    </source>
</evidence>
<keyword evidence="2" id="KW-1185">Reference proteome</keyword>
<dbReference type="SUPFAM" id="SSF48452">
    <property type="entry name" value="TPR-like"/>
    <property type="match status" value="1"/>
</dbReference>
<organism evidence="1 2">
    <name type="scientific">Lysobacter niastensis</name>
    <dbReference type="NCBI Taxonomy" id="380629"/>
    <lineage>
        <taxon>Bacteria</taxon>
        <taxon>Pseudomonadati</taxon>
        <taxon>Pseudomonadota</taxon>
        <taxon>Gammaproteobacteria</taxon>
        <taxon>Lysobacterales</taxon>
        <taxon>Lysobacteraceae</taxon>
        <taxon>Lysobacter</taxon>
    </lineage>
</organism>
<reference evidence="1 2" key="1">
    <citation type="submission" date="2020-11" db="EMBL/GenBank/DDBJ databases">
        <title>Draft Genome Sequence and Secondary Metabolite Biosynthetic Potential of the Lysobacter niastensis Type strain DSM 18481.</title>
        <authorList>
            <person name="Turrini P."/>
            <person name="Artuso I."/>
            <person name="Tescari M."/>
            <person name="Lugli G.A."/>
            <person name="Frangipani E."/>
            <person name="Ventura M."/>
            <person name="Visca P."/>
        </authorList>
    </citation>
    <scope>NUCLEOTIDE SEQUENCE [LARGE SCALE GENOMIC DNA]</scope>
    <source>
        <strain evidence="1 2">DSM 18481</strain>
    </source>
</reference>
<name>A0ABS0B7I0_9GAMM</name>
<protein>
    <recommendedName>
        <fullName evidence="3">DUF560 domain-containing protein</fullName>
    </recommendedName>
</protein>
<dbReference type="InterPro" id="IPR011990">
    <property type="entry name" value="TPR-like_helical_dom_sf"/>
</dbReference>
<evidence type="ECO:0000313" key="1">
    <source>
        <dbReference type="EMBL" id="MBF6023070.1"/>
    </source>
</evidence>